<comment type="caution">
    <text evidence="2">The sequence shown here is derived from an EMBL/GenBank/DDBJ whole genome shotgun (WGS) entry which is preliminary data.</text>
</comment>
<dbReference type="Proteomes" id="UP000593561">
    <property type="component" value="Unassembled WGS sequence"/>
</dbReference>
<evidence type="ECO:0000313" key="3">
    <source>
        <dbReference type="Proteomes" id="UP000593561"/>
    </source>
</evidence>
<reference evidence="2 3" key="1">
    <citation type="journal article" date="2019" name="Genome Biol. Evol.">
        <title>Insights into the evolution of the New World diploid cottons (Gossypium, subgenus Houzingenia) based on genome sequencing.</title>
        <authorList>
            <person name="Grover C.E."/>
            <person name="Arick M.A. 2nd"/>
            <person name="Thrash A."/>
            <person name="Conover J.L."/>
            <person name="Sanders W.S."/>
            <person name="Peterson D.G."/>
            <person name="Frelichowski J.E."/>
            <person name="Scheffler J.A."/>
            <person name="Scheffler B.E."/>
            <person name="Wendel J.F."/>
        </authorList>
    </citation>
    <scope>NUCLEOTIDE SEQUENCE [LARGE SCALE GENOMIC DNA]</scope>
    <source>
        <strain evidence="2">27</strain>
        <tissue evidence="2">Leaf</tissue>
    </source>
</reference>
<organism evidence="2 3">
    <name type="scientific">Gossypium davidsonii</name>
    <name type="common">Davidson's cotton</name>
    <name type="synonym">Gossypium klotzschianum subsp. davidsonii</name>
    <dbReference type="NCBI Taxonomy" id="34287"/>
    <lineage>
        <taxon>Eukaryota</taxon>
        <taxon>Viridiplantae</taxon>
        <taxon>Streptophyta</taxon>
        <taxon>Embryophyta</taxon>
        <taxon>Tracheophyta</taxon>
        <taxon>Spermatophyta</taxon>
        <taxon>Magnoliopsida</taxon>
        <taxon>eudicotyledons</taxon>
        <taxon>Gunneridae</taxon>
        <taxon>Pentapetalae</taxon>
        <taxon>rosids</taxon>
        <taxon>malvids</taxon>
        <taxon>Malvales</taxon>
        <taxon>Malvaceae</taxon>
        <taxon>Malvoideae</taxon>
        <taxon>Gossypium</taxon>
    </lineage>
</organism>
<accession>A0A7J8RHS4</accession>
<dbReference type="EMBL" id="JABFAC010000005">
    <property type="protein sequence ID" value="MBA0613364.1"/>
    <property type="molecule type" value="Genomic_DNA"/>
</dbReference>
<evidence type="ECO:0000313" key="2">
    <source>
        <dbReference type="EMBL" id="MBA0613364.1"/>
    </source>
</evidence>
<evidence type="ECO:0000256" key="1">
    <source>
        <dbReference type="SAM" id="MobiDB-lite"/>
    </source>
</evidence>
<feature type="compositionally biased region" description="Basic and acidic residues" evidence="1">
    <location>
        <begin position="8"/>
        <end position="43"/>
    </location>
</feature>
<dbReference type="AlphaFoldDB" id="A0A7J8RHS4"/>
<name>A0A7J8RHS4_GOSDV</name>
<gene>
    <name evidence="2" type="ORF">Godav_013809</name>
</gene>
<sequence length="98" mass="11146">MSDSEILPGDRVRAENDTNEDRNTKKVRFKDVGKDSTEKHDGRYTSNGANDMDLEIEDGDTLRSTINGIPAIDFSKRLKKSWLKTWKLPLLSSCWDAT</sequence>
<keyword evidence="3" id="KW-1185">Reference proteome</keyword>
<feature type="region of interest" description="Disordered" evidence="1">
    <location>
        <begin position="1"/>
        <end position="53"/>
    </location>
</feature>
<proteinExistence type="predicted"/>
<protein>
    <submittedName>
        <fullName evidence="2">Uncharacterized protein</fullName>
    </submittedName>
</protein>